<name>A0A2K8KV77_MARES</name>
<dbReference type="KEGG" id="maes:Ga0123461_0225"/>
<dbReference type="PROSITE" id="PS51257">
    <property type="entry name" value="PROKAR_LIPOPROTEIN"/>
    <property type="match status" value="1"/>
</dbReference>
<dbReference type="EMBL" id="CP018799">
    <property type="protein sequence ID" value="ATX78677.1"/>
    <property type="molecule type" value="Genomic_DNA"/>
</dbReference>
<evidence type="ECO:0000259" key="1">
    <source>
        <dbReference type="Pfam" id="PF09084"/>
    </source>
</evidence>
<dbReference type="PANTHER" id="PTHR30024">
    <property type="entry name" value="ALIPHATIC SULFONATES-BINDING PROTEIN-RELATED"/>
    <property type="match status" value="1"/>
</dbReference>
<dbReference type="CDD" id="cd01008">
    <property type="entry name" value="PBP2_NrtA_SsuA_CpmA_like"/>
    <property type="match status" value="1"/>
</dbReference>
<dbReference type="InterPro" id="IPR015168">
    <property type="entry name" value="SsuA/THI5"/>
</dbReference>
<dbReference type="OrthoDB" id="286202at2"/>
<feature type="domain" description="SsuA/THI5-like" evidence="1">
    <location>
        <begin position="50"/>
        <end position="262"/>
    </location>
</feature>
<gene>
    <name evidence="2" type="ORF">Ga0123461_0225</name>
</gene>
<reference evidence="2 3" key="1">
    <citation type="submission" date="2016-12" db="EMBL/GenBank/DDBJ databases">
        <title>Isolation and genomic insights into novel planktonic Zetaproteobacteria from stratified waters of the Chesapeake Bay.</title>
        <authorList>
            <person name="McAllister S.M."/>
            <person name="Kato S."/>
            <person name="Chan C.S."/>
            <person name="Chiu B.K."/>
            <person name="Field E.K."/>
        </authorList>
    </citation>
    <scope>NUCLEOTIDE SEQUENCE [LARGE SCALE GENOMIC DNA]</scope>
    <source>
        <strain evidence="2 3">CP-5</strain>
    </source>
</reference>
<evidence type="ECO:0000313" key="3">
    <source>
        <dbReference type="Proteomes" id="UP000231701"/>
    </source>
</evidence>
<keyword evidence="3" id="KW-1185">Reference proteome</keyword>
<dbReference type="Proteomes" id="UP000231701">
    <property type="component" value="Chromosome"/>
</dbReference>
<evidence type="ECO:0000313" key="2">
    <source>
        <dbReference type="EMBL" id="ATX78677.1"/>
    </source>
</evidence>
<dbReference type="Gene3D" id="3.40.190.10">
    <property type="entry name" value="Periplasmic binding protein-like II"/>
    <property type="match status" value="2"/>
</dbReference>
<dbReference type="SUPFAM" id="SSF53850">
    <property type="entry name" value="Periplasmic binding protein-like II"/>
    <property type="match status" value="1"/>
</dbReference>
<dbReference type="RefSeq" id="WP_100276660.1">
    <property type="nucleotide sequence ID" value="NZ_CP018799.1"/>
</dbReference>
<proteinExistence type="predicted"/>
<sequence length="336" mass="37303">MRFRRNETTLNNRSWLGILMLLACAPLLQGCSEKEEMTIDRVRLGLALQPSSTLALIASEKGYFRQNGLDVVLTDFPSGKRALVEGLLPGNVDIAVASDVPIAAAALRGEKFKLVASTFTASNVNRVIARRDAGIEKPADIAGKRVATQKHSAVHYFLHLFLMENRVSESDIKLSFTRAEELPPALEWGTIDAFSMREPYISQAAELLPNNHVIFAAPGVYKQYDVVVASPEIQKQSPVVIEKFLRALLMAGRFVEEHEHEAQIIVAYKLGTSVEMIASGWGEYSFQLGMGQPLLLLLEDISRWMKAEGQITPNFLEMMAFDGLEKVKPQAITVFR</sequence>
<dbReference type="Pfam" id="PF09084">
    <property type="entry name" value="NMT1"/>
    <property type="match status" value="1"/>
</dbReference>
<protein>
    <submittedName>
        <fullName evidence="2">ABC-type nitrate/sulfonate/bicarbonate transport system, substrate-binding protein</fullName>
    </submittedName>
</protein>
<organism evidence="2 3">
    <name type="scientific">Mariprofundus aestuarium</name>
    <dbReference type="NCBI Taxonomy" id="1921086"/>
    <lineage>
        <taxon>Bacteria</taxon>
        <taxon>Pseudomonadati</taxon>
        <taxon>Pseudomonadota</taxon>
        <taxon>Candidatius Mariprofundia</taxon>
        <taxon>Mariprofundales</taxon>
        <taxon>Mariprofundaceae</taxon>
        <taxon>Mariprofundus</taxon>
    </lineage>
</organism>
<dbReference type="AlphaFoldDB" id="A0A2K8KV77"/>
<accession>A0A2K8KV77</accession>